<dbReference type="GO" id="GO:0016020">
    <property type="term" value="C:membrane"/>
    <property type="evidence" value="ECO:0007669"/>
    <property type="project" value="UniProtKB-SubCell"/>
</dbReference>
<feature type="compositionally biased region" description="Low complexity" evidence="6">
    <location>
        <begin position="138"/>
        <end position="150"/>
    </location>
</feature>
<dbReference type="Gene3D" id="1.20.1080.10">
    <property type="entry name" value="Glycerol uptake facilitator protein"/>
    <property type="match status" value="1"/>
</dbReference>
<evidence type="ECO:0000256" key="1">
    <source>
        <dbReference type="ARBA" id="ARBA00004141"/>
    </source>
</evidence>
<dbReference type="GO" id="GO:0015267">
    <property type="term" value="F:channel activity"/>
    <property type="evidence" value="ECO:0007669"/>
    <property type="project" value="InterPro"/>
</dbReference>
<feature type="transmembrane region" description="Helical" evidence="7">
    <location>
        <begin position="356"/>
        <end position="375"/>
    </location>
</feature>
<organism evidence="8 9">
    <name type="scientific">Leishmania donovani</name>
    <dbReference type="NCBI Taxonomy" id="5661"/>
    <lineage>
        <taxon>Eukaryota</taxon>
        <taxon>Discoba</taxon>
        <taxon>Euglenozoa</taxon>
        <taxon>Kinetoplastea</taxon>
        <taxon>Metakinetoplastina</taxon>
        <taxon>Trypanosomatida</taxon>
        <taxon>Trypanosomatidae</taxon>
        <taxon>Leishmaniinae</taxon>
        <taxon>Leishmania</taxon>
    </lineage>
</organism>
<dbReference type="InterPro" id="IPR034294">
    <property type="entry name" value="Aquaporin_transptr"/>
</dbReference>
<dbReference type="SUPFAM" id="SSF81338">
    <property type="entry name" value="Aquaporin-like"/>
    <property type="match status" value="1"/>
</dbReference>
<dbReference type="Pfam" id="PF00230">
    <property type="entry name" value="MIP"/>
    <property type="match status" value="1"/>
</dbReference>
<evidence type="ECO:0000256" key="4">
    <source>
        <dbReference type="ARBA" id="ARBA00022989"/>
    </source>
</evidence>
<keyword evidence="4 7" id="KW-1133">Transmembrane helix</keyword>
<feature type="transmembrane region" description="Helical" evidence="7">
    <location>
        <begin position="382"/>
        <end position="399"/>
    </location>
</feature>
<dbReference type="PRINTS" id="PR00783">
    <property type="entry name" value="MINTRINSICP"/>
</dbReference>
<evidence type="ECO:0000256" key="6">
    <source>
        <dbReference type="SAM" id="MobiDB-lite"/>
    </source>
</evidence>
<keyword evidence="9" id="KW-1185">Reference proteome</keyword>
<evidence type="ECO:0000313" key="8">
    <source>
        <dbReference type="EMBL" id="AYU81797.1"/>
    </source>
</evidence>
<dbReference type="InterPro" id="IPR000425">
    <property type="entry name" value="MIP"/>
</dbReference>
<evidence type="ECO:0000256" key="7">
    <source>
        <dbReference type="SAM" id="Phobius"/>
    </source>
</evidence>
<name>A0A3Q8IFK5_LEIDO</name>
<evidence type="ECO:0000256" key="2">
    <source>
        <dbReference type="ARBA" id="ARBA00022448"/>
    </source>
</evidence>
<reference evidence="8 9" key="1">
    <citation type="journal article" date="2018" name="Sci. Rep.">
        <title>A complete Leishmania donovani reference genome identifies novel genetic variations associated with virulence.</title>
        <authorList>
            <person name="Lypaczewski P."/>
            <person name="Hoshizaki J."/>
            <person name="Zhang W.-W."/>
            <person name="McCall L.-I."/>
            <person name="Torcivia-Rodriguez J."/>
            <person name="Simonyan V."/>
            <person name="Kaur A."/>
            <person name="Dewar K."/>
            <person name="Matlashewski G."/>
        </authorList>
    </citation>
    <scope>NUCLEOTIDE SEQUENCE [LARGE SCALE GENOMIC DNA]</scope>
    <source>
        <strain evidence="8 9">LdCL</strain>
    </source>
</reference>
<dbReference type="VEuPathDB" id="TriTrypDB:LdCL_320030600"/>
<dbReference type="VEuPathDB" id="TriTrypDB:LdBPK_322500.1"/>
<dbReference type="EMBL" id="CP029531">
    <property type="protein sequence ID" value="AYU81797.1"/>
    <property type="molecule type" value="Genomic_DNA"/>
</dbReference>
<evidence type="ECO:0000256" key="5">
    <source>
        <dbReference type="ARBA" id="ARBA00023136"/>
    </source>
</evidence>
<keyword evidence="3 7" id="KW-0812">Transmembrane</keyword>
<dbReference type="InterPro" id="IPR022357">
    <property type="entry name" value="MIP_CS"/>
</dbReference>
<feature type="region of interest" description="Disordered" evidence="6">
    <location>
        <begin position="1"/>
        <end position="26"/>
    </location>
</feature>
<evidence type="ECO:0000256" key="3">
    <source>
        <dbReference type="ARBA" id="ARBA00022692"/>
    </source>
</evidence>
<feature type="compositionally biased region" description="Low complexity" evidence="6">
    <location>
        <begin position="507"/>
        <end position="525"/>
    </location>
</feature>
<keyword evidence="5 7" id="KW-0472">Membrane</keyword>
<dbReference type="PROSITE" id="PS00221">
    <property type="entry name" value="MIP"/>
    <property type="match status" value="1"/>
</dbReference>
<dbReference type="Proteomes" id="UP000274082">
    <property type="component" value="Chromosome 32"/>
</dbReference>
<dbReference type="InterPro" id="IPR023271">
    <property type="entry name" value="Aquaporin-like"/>
</dbReference>
<dbReference type="VEuPathDB" id="TriTrypDB:LDHU3_32.3140"/>
<proteinExistence type="predicted"/>
<feature type="region of interest" description="Disordered" evidence="6">
    <location>
        <begin position="493"/>
        <end position="581"/>
    </location>
</feature>
<comment type="subcellular location">
    <subcellularLocation>
        <location evidence="1">Membrane</location>
        <topology evidence="1">Multi-pass membrane protein</topology>
    </subcellularLocation>
</comment>
<evidence type="ECO:0000313" key="9">
    <source>
        <dbReference type="Proteomes" id="UP000274082"/>
    </source>
</evidence>
<protein>
    <submittedName>
        <fullName evidence="8">Aquaporin-like protein</fullName>
    </submittedName>
</protein>
<feature type="transmembrane region" description="Helical" evidence="7">
    <location>
        <begin position="317"/>
        <end position="336"/>
    </location>
</feature>
<dbReference type="OrthoDB" id="3222at2759"/>
<feature type="region of interest" description="Disordered" evidence="6">
    <location>
        <begin position="73"/>
        <end position="154"/>
    </location>
</feature>
<feature type="transmembrane region" description="Helical" evidence="7">
    <location>
        <begin position="431"/>
        <end position="449"/>
    </location>
</feature>
<dbReference type="AlphaFoldDB" id="A0A3Q8IFK5"/>
<dbReference type="PANTHER" id="PTHR45724">
    <property type="entry name" value="AQUAPORIN NIP2-1"/>
    <property type="match status" value="1"/>
</dbReference>
<dbReference type="PANTHER" id="PTHR45724:SF13">
    <property type="entry name" value="AQUAPORIN NIP1-1-RELATED"/>
    <property type="match status" value="1"/>
</dbReference>
<keyword evidence="2" id="KW-0813">Transport</keyword>
<feature type="compositionally biased region" description="Basic and acidic residues" evidence="6">
    <location>
        <begin position="527"/>
        <end position="554"/>
    </location>
</feature>
<feature type="transmembrane region" description="Helical" evidence="7">
    <location>
        <begin position="278"/>
        <end position="305"/>
    </location>
</feature>
<sequence length="596" mass="62784">MEGHALGNGIQGADPPGGAGGWSSGAPTPLSFTPPFVSAVHPPCAPLVAVSSPTSNNSFGAAVADGPHMIHVPGSAAENVSTGHQASHTPLASASGSAAHRPTSQGPFPAASTLTSPSLALTGWRGDGAGDSTDDPNASFSGATTTSATDTGEDRGFKFERAGRRPVTRVVDPTEVPALKYTIAVSVTRDGKEVEELLDPFELGRLYGQRQAALRKLKSRYDFLAVPEWVRLHPLLGTYFAELVGTFGWVLTLALVSVRNESIFSISDATNMMPLPIGFMFTSMIFTFGYISGSHFNPAVSIAVFLVRQMKVAQCCAYILCQLTGGLAAGVVAMIIQGNKDIFVPSVSTSYVSSGIFSELIFTFAMCLVVLNIAYSRQSGHFFYGFAVGMTISAGSASAGRISGGAFNPAAASGLQVAMCLAGRCDDLKSIWVYWLAPVVGAILAAVLFSQMAQPAETQVLEDRKVFQNVSELHRQRMAAQALAIRATAGTTAAKSCAGSADETRPTSSSTSSERHTLSSSSSSSDPRGDREMTEVPHTRTPRTREERDTEHVHASTQDGAEELDSGHTRLPPQVPSRGEVKVATTTWVGPTFNRC</sequence>
<feature type="compositionally biased region" description="Polar residues" evidence="6">
    <location>
        <begin position="78"/>
        <end position="119"/>
    </location>
</feature>
<accession>A0A3Q8IFK5</accession>
<gene>
    <name evidence="8" type="ORF">LdCL_320030600</name>
</gene>